<dbReference type="PANTHER" id="PTHR31088:SF6">
    <property type="entry name" value="PHAGE SHOCK PROTEIN A"/>
    <property type="match status" value="1"/>
</dbReference>
<sequence length="234" mass="26471">MNIFKRLLKIGQSEIHALVDKMEDPISMTEQGIRDLKEELATTTEQYAKAKAFQIRSENKIEENKQKTKQLEEKAMQILLKANAGEITAEVANKLAKEALLQKKEFSEHTLTLQKQAKDHKRTLEEIAQNLEILQLNISKWEKELTTLRAKQKVSAASELANKQIANMDNNSTIDMLERLKAKVAEDASLADAYGEIAAQNAADKFNQLDEVNKVVAEELNELKKQIGLNDENI</sequence>
<dbReference type="AlphaFoldDB" id="A0A4U0P192"/>
<gene>
    <name evidence="3" type="ORF">FAZ15_11295</name>
</gene>
<dbReference type="Pfam" id="PF04012">
    <property type="entry name" value="PspA_IM30"/>
    <property type="match status" value="1"/>
</dbReference>
<dbReference type="InterPro" id="IPR007157">
    <property type="entry name" value="PspA_VIPP1"/>
</dbReference>
<dbReference type="PANTHER" id="PTHR31088">
    <property type="entry name" value="MEMBRANE-ASSOCIATED PROTEIN VIPP1, CHLOROPLASTIC"/>
    <property type="match status" value="1"/>
</dbReference>
<feature type="coiled-coil region" evidence="2">
    <location>
        <begin position="26"/>
        <end position="81"/>
    </location>
</feature>
<protein>
    <submittedName>
        <fullName evidence="3">PspA/IM30 family protein</fullName>
    </submittedName>
</protein>
<evidence type="ECO:0000256" key="1">
    <source>
        <dbReference type="ARBA" id="ARBA00043985"/>
    </source>
</evidence>
<keyword evidence="4" id="KW-1185">Reference proteome</keyword>
<feature type="coiled-coil region" evidence="2">
    <location>
        <begin position="117"/>
        <end position="151"/>
    </location>
</feature>
<comment type="caution">
    <text evidence="3">The sequence shown here is derived from an EMBL/GenBank/DDBJ whole genome shotgun (WGS) entry which is preliminary data.</text>
</comment>
<dbReference type="OrthoDB" id="9779630at2"/>
<keyword evidence="2" id="KW-0175">Coiled coil</keyword>
<dbReference type="EMBL" id="SUME01000004">
    <property type="protein sequence ID" value="TJZ60820.1"/>
    <property type="molecule type" value="Genomic_DNA"/>
</dbReference>
<accession>A0A4U0P192</accession>
<evidence type="ECO:0000313" key="3">
    <source>
        <dbReference type="EMBL" id="TJZ60820.1"/>
    </source>
</evidence>
<evidence type="ECO:0000313" key="4">
    <source>
        <dbReference type="Proteomes" id="UP000306808"/>
    </source>
</evidence>
<dbReference type="Proteomes" id="UP000306808">
    <property type="component" value="Unassembled WGS sequence"/>
</dbReference>
<organism evidence="3 4">
    <name type="scientific">Sphingobacterium olei</name>
    <dbReference type="NCBI Taxonomy" id="2571155"/>
    <lineage>
        <taxon>Bacteria</taxon>
        <taxon>Pseudomonadati</taxon>
        <taxon>Bacteroidota</taxon>
        <taxon>Sphingobacteriia</taxon>
        <taxon>Sphingobacteriales</taxon>
        <taxon>Sphingobacteriaceae</taxon>
        <taxon>Sphingobacterium</taxon>
    </lineage>
</organism>
<comment type="similarity">
    <text evidence="1">Belongs to the PspA/Vipp/IM30 family.</text>
</comment>
<reference evidence="3 4" key="1">
    <citation type="submission" date="2019-04" db="EMBL/GenBank/DDBJ databases">
        <title>Sphingobacterium olei sp. nov., isolated from oil-contaminated soil.</title>
        <authorList>
            <person name="Liu B."/>
        </authorList>
    </citation>
    <scope>NUCLEOTIDE SEQUENCE [LARGE SCALE GENOMIC DNA]</scope>
    <source>
        <strain evidence="3 4">HAL-9</strain>
    </source>
</reference>
<evidence type="ECO:0000256" key="2">
    <source>
        <dbReference type="SAM" id="Coils"/>
    </source>
</evidence>
<name>A0A4U0P192_9SPHI</name>
<proteinExistence type="inferred from homology"/>